<dbReference type="CDD" id="cd12912">
    <property type="entry name" value="PDC2_MCP_like"/>
    <property type="match status" value="1"/>
</dbReference>
<dbReference type="InterPro" id="IPR033479">
    <property type="entry name" value="dCache_1"/>
</dbReference>
<name>A0A4R5KCX2_9BACL</name>
<dbReference type="PANTHER" id="PTHR34220:SF11">
    <property type="entry name" value="SENSOR PROTEIN KINASE HPTS"/>
    <property type="match status" value="1"/>
</dbReference>
<keyword evidence="15" id="KW-1185">Reference proteome</keyword>
<keyword evidence="8" id="KW-0067">ATP-binding</keyword>
<feature type="transmembrane region" description="Helical" evidence="12">
    <location>
        <begin position="43"/>
        <end position="63"/>
    </location>
</feature>
<dbReference type="InterPro" id="IPR036890">
    <property type="entry name" value="HATPase_C_sf"/>
</dbReference>
<dbReference type="SMART" id="SM00304">
    <property type="entry name" value="HAMP"/>
    <property type="match status" value="1"/>
</dbReference>
<keyword evidence="4" id="KW-0808">Transferase</keyword>
<evidence type="ECO:0000313" key="15">
    <source>
        <dbReference type="Proteomes" id="UP000295636"/>
    </source>
</evidence>
<evidence type="ECO:0000256" key="7">
    <source>
        <dbReference type="ARBA" id="ARBA00022777"/>
    </source>
</evidence>
<comment type="subcellular location">
    <subcellularLocation>
        <location evidence="1">Cell membrane</location>
        <topology evidence="1">Multi-pass membrane protein</topology>
    </subcellularLocation>
</comment>
<accession>A0A4R5KCX2</accession>
<dbReference type="Pfam" id="PF00672">
    <property type="entry name" value="HAMP"/>
    <property type="match status" value="1"/>
</dbReference>
<comment type="caution">
    <text evidence="14">The sequence shown here is derived from an EMBL/GenBank/DDBJ whole genome shotgun (WGS) entry which is preliminary data.</text>
</comment>
<reference evidence="14 15" key="1">
    <citation type="submission" date="2019-03" db="EMBL/GenBank/DDBJ databases">
        <title>This is whole genome sequence of Paenibacillus sp MS74 strain.</title>
        <authorList>
            <person name="Trinh H.N."/>
        </authorList>
    </citation>
    <scope>NUCLEOTIDE SEQUENCE [LARGE SCALE GENOMIC DNA]</scope>
    <source>
        <strain evidence="14 15">MS74</strain>
    </source>
</reference>
<dbReference type="PANTHER" id="PTHR34220">
    <property type="entry name" value="SENSOR HISTIDINE KINASE YPDA"/>
    <property type="match status" value="1"/>
</dbReference>
<dbReference type="AlphaFoldDB" id="A0A4R5KCX2"/>
<dbReference type="Pfam" id="PF06580">
    <property type="entry name" value="His_kinase"/>
    <property type="match status" value="1"/>
</dbReference>
<dbReference type="InterPro" id="IPR003594">
    <property type="entry name" value="HATPase_dom"/>
</dbReference>
<dbReference type="Gene3D" id="3.30.565.10">
    <property type="entry name" value="Histidine kinase-like ATPase, C-terminal domain"/>
    <property type="match status" value="1"/>
</dbReference>
<gene>
    <name evidence="14" type="ORF">E1757_28610</name>
</gene>
<dbReference type="InterPro" id="IPR003660">
    <property type="entry name" value="HAMP_dom"/>
</dbReference>
<evidence type="ECO:0000256" key="1">
    <source>
        <dbReference type="ARBA" id="ARBA00004651"/>
    </source>
</evidence>
<proteinExistence type="predicted"/>
<keyword evidence="7 14" id="KW-0418">Kinase</keyword>
<evidence type="ECO:0000256" key="8">
    <source>
        <dbReference type="ARBA" id="ARBA00022840"/>
    </source>
</evidence>
<dbReference type="InterPro" id="IPR050640">
    <property type="entry name" value="Bact_2-comp_sensor_kinase"/>
</dbReference>
<feature type="domain" description="HAMP" evidence="13">
    <location>
        <begin position="347"/>
        <end position="399"/>
    </location>
</feature>
<feature type="transmembrane region" description="Helical" evidence="12">
    <location>
        <begin position="329"/>
        <end position="354"/>
    </location>
</feature>
<keyword evidence="11 12" id="KW-0472">Membrane</keyword>
<evidence type="ECO:0000256" key="5">
    <source>
        <dbReference type="ARBA" id="ARBA00022692"/>
    </source>
</evidence>
<evidence type="ECO:0000256" key="11">
    <source>
        <dbReference type="ARBA" id="ARBA00023136"/>
    </source>
</evidence>
<evidence type="ECO:0000256" key="10">
    <source>
        <dbReference type="ARBA" id="ARBA00023012"/>
    </source>
</evidence>
<keyword evidence="6" id="KW-0547">Nucleotide-binding</keyword>
<dbReference type="Gene3D" id="3.30.450.20">
    <property type="entry name" value="PAS domain"/>
    <property type="match status" value="1"/>
</dbReference>
<sequence>MIEGRRRIPDNLARQLQESVRGRHQAMKKNPFRWANINLRKKSVAIFVLLVTLPSLLVGYAFLNRYDIILRQQFIDSTEKNLNTIEMNLYEKIKTVGDMTDYMIYQKDFRGFMQTVETPETLDQLNAYRASIEGFVAFQLMSKSYIKSITLKGLNGNTMQLGEPVEGPEQPWIDLAKQNRGGIVWSNSYPLFSPWSGPKRVISLFRIINSFDDLSKTAGLVIVRLNESEISTLLKAAVPEQQGSIFILRPDGTVMAGGEEQLIGRLYPNEELLKTVSKSSGQVAEMEINGSNYVVIYKKMRSTGWSIVTMIKEKTMVAETNGLKVTLQILFLLVFIFGLLALIGFELTIIRPILELKKQTSRLKIGDFSARVTARSRDEIGDLGRQFNNMVLTIKDLIDKKYKLEIQQKESELRILQSQMDPHFLYNTLDMIRWTARLEKAPETSQLIEALSGFFRMSLNREKQTATLGDELEFVRAYLNLQQKRMGSKLSFSLLMEANLEQVVLPRRLIQPMVENSIKHGFVARRQGIIRVRCYRSPLDELIIEVADTGSGFAADRLNAVYNAIHGKGLDESVSGHALSNINELISLVYGSGFGIEFPTEYNQAGACVRLRIPIQTNGQEAL</sequence>
<dbReference type="EMBL" id="SMRT01000018">
    <property type="protein sequence ID" value="TDF93026.1"/>
    <property type="molecule type" value="Genomic_DNA"/>
</dbReference>
<keyword evidence="9 12" id="KW-1133">Transmembrane helix</keyword>
<evidence type="ECO:0000256" key="9">
    <source>
        <dbReference type="ARBA" id="ARBA00022989"/>
    </source>
</evidence>
<evidence type="ECO:0000256" key="2">
    <source>
        <dbReference type="ARBA" id="ARBA00022475"/>
    </source>
</evidence>
<dbReference type="SUPFAM" id="SSF55874">
    <property type="entry name" value="ATPase domain of HSP90 chaperone/DNA topoisomerase II/histidine kinase"/>
    <property type="match status" value="1"/>
</dbReference>
<dbReference type="OrthoDB" id="9776552at2"/>
<keyword evidence="10" id="KW-0902">Two-component regulatory system</keyword>
<dbReference type="CDD" id="cd06225">
    <property type="entry name" value="HAMP"/>
    <property type="match status" value="1"/>
</dbReference>
<evidence type="ECO:0000256" key="6">
    <source>
        <dbReference type="ARBA" id="ARBA00022741"/>
    </source>
</evidence>
<dbReference type="Gene3D" id="1.10.8.500">
    <property type="entry name" value="HAMP domain in histidine kinase"/>
    <property type="match status" value="1"/>
</dbReference>
<dbReference type="GO" id="GO:0005524">
    <property type="term" value="F:ATP binding"/>
    <property type="evidence" value="ECO:0007669"/>
    <property type="project" value="UniProtKB-KW"/>
</dbReference>
<dbReference type="GO" id="GO:0005886">
    <property type="term" value="C:plasma membrane"/>
    <property type="evidence" value="ECO:0007669"/>
    <property type="project" value="UniProtKB-SubCell"/>
</dbReference>
<dbReference type="SUPFAM" id="SSF158472">
    <property type="entry name" value="HAMP domain-like"/>
    <property type="match status" value="1"/>
</dbReference>
<dbReference type="Pfam" id="PF02518">
    <property type="entry name" value="HATPase_c"/>
    <property type="match status" value="1"/>
</dbReference>
<dbReference type="InterPro" id="IPR010559">
    <property type="entry name" value="Sig_transdc_His_kin_internal"/>
</dbReference>
<dbReference type="Proteomes" id="UP000295636">
    <property type="component" value="Unassembled WGS sequence"/>
</dbReference>
<evidence type="ECO:0000256" key="4">
    <source>
        <dbReference type="ARBA" id="ARBA00022679"/>
    </source>
</evidence>
<dbReference type="GO" id="GO:0000155">
    <property type="term" value="F:phosphorelay sensor kinase activity"/>
    <property type="evidence" value="ECO:0007669"/>
    <property type="project" value="InterPro"/>
</dbReference>
<evidence type="ECO:0000256" key="12">
    <source>
        <dbReference type="SAM" id="Phobius"/>
    </source>
</evidence>
<dbReference type="PROSITE" id="PS50885">
    <property type="entry name" value="HAMP"/>
    <property type="match status" value="1"/>
</dbReference>
<evidence type="ECO:0000256" key="3">
    <source>
        <dbReference type="ARBA" id="ARBA00022553"/>
    </source>
</evidence>
<keyword evidence="5 12" id="KW-0812">Transmembrane</keyword>
<evidence type="ECO:0000259" key="13">
    <source>
        <dbReference type="PROSITE" id="PS50885"/>
    </source>
</evidence>
<organism evidence="14 15">
    <name type="scientific">Paenibacillus piri</name>
    <dbReference type="NCBI Taxonomy" id="2547395"/>
    <lineage>
        <taxon>Bacteria</taxon>
        <taxon>Bacillati</taxon>
        <taxon>Bacillota</taxon>
        <taxon>Bacilli</taxon>
        <taxon>Bacillales</taxon>
        <taxon>Paenibacillaceae</taxon>
        <taxon>Paenibacillus</taxon>
    </lineage>
</organism>
<evidence type="ECO:0000313" key="14">
    <source>
        <dbReference type="EMBL" id="TDF93026.1"/>
    </source>
</evidence>
<keyword evidence="3" id="KW-0597">Phosphoprotein</keyword>
<protein>
    <submittedName>
        <fullName evidence="14">Sensor histidine kinase</fullName>
    </submittedName>
</protein>
<keyword evidence="2" id="KW-1003">Cell membrane</keyword>
<dbReference type="Pfam" id="PF02743">
    <property type="entry name" value="dCache_1"/>
    <property type="match status" value="1"/>
</dbReference>